<evidence type="ECO:0008006" key="3">
    <source>
        <dbReference type="Google" id="ProtNLM"/>
    </source>
</evidence>
<dbReference type="RefSeq" id="WP_379860326.1">
    <property type="nucleotide sequence ID" value="NZ_JBHMFC010000015.1"/>
</dbReference>
<protein>
    <recommendedName>
        <fullName evidence="3">Fibronectin type-III domain-containing protein</fullName>
    </recommendedName>
</protein>
<evidence type="ECO:0000313" key="2">
    <source>
        <dbReference type="Proteomes" id="UP001589585"/>
    </source>
</evidence>
<evidence type="ECO:0000313" key="1">
    <source>
        <dbReference type="EMBL" id="MFB9056128.1"/>
    </source>
</evidence>
<dbReference type="Proteomes" id="UP001589585">
    <property type="component" value="Unassembled WGS sequence"/>
</dbReference>
<dbReference type="EMBL" id="JBHMFC010000015">
    <property type="protein sequence ID" value="MFB9056128.1"/>
    <property type="molecule type" value="Genomic_DNA"/>
</dbReference>
<dbReference type="InterPro" id="IPR036116">
    <property type="entry name" value="FN3_sf"/>
</dbReference>
<dbReference type="Gene3D" id="2.60.40.10">
    <property type="entry name" value="Immunoglobulins"/>
    <property type="match status" value="1"/>
</dbReference>
<name>A0ABV5F9K3_9FLAO</name>
<proteinExistence type="predicted"/>
<feature type="non-terminal residue" evidence="1">
    <location>
        <position position="97"/>
    </location>
</feature>
<organism evidence="1 2">
    <name type="scientific">Mariniflexile ostreae</name>
    <dbReference type="NCBI Taxonomy" id="1520892"/>
    <lineage>
        <taxon>Bacteria</taxon>
        <taxon>Pseudomonadati</taxon>
        <taxon>Bacteroidota</taxon>
        <taxon>Flavobacteriia</taxon>
        <taxon>Flavobacteriales</taxon>
        <taxon>Flavobacteriaceae</taxon>
        <taxon>Mariniflexile</taxon>
    </lineage>
</organism>
<gene>
    <name evidence="1" type="ORF">ACFFU9_05165</name>
</gene>
<dbReference type="InterPro" id="IPR013783">
    <property type="entry name" value="Ig-like_fold"/>
</dbReference>
<sequence length="97" mass="11119">MLIELRFAQDNVLPNTYYNVYRGEKSHQFTKIASGVKDTIYIDKTADSKSQYYYTVKAETEAGESNFHPNIATAFSVESNEKITIQFIETQSEGYMV</sequence>
<keyword evidence="2" id="KW-1185">Reference proteome</keyword>
<accession>A0ABV5F9K3</accession>
<reference evidence="1 2" key="1">
    <citation type="submission" date="2024-09" db="EMBL/GenBank/DDBJ databases">
        <authorList>
            <person name="Sun Q."/>
            <person name="Mori K."/>
        </authorList>
    </citation>
    <scope>NUCLEOTIDE SEQUENCE [LARGE SCALE GENOMIC DNA]</scope>
    <source>
        <strain evidence="1 2">CECT 8622</strain>
    </source>
</reference>
<dbReference type="SUPFAM" id="SSF49265">
    <property type="entry name" value="Fibronectin type III"/>
    <property type="match status" value="1"/>
</dbReference>
<comment type="caution">
    <text evidence="1">The sequence shown here is derived from an EMBL/GenBank/DDBJ whole genome shotgun (WGS) entry which is preliminary data.</text>
</comment>